<feature type="coiled-coil region" evidence="1">
    <location>
        <begin position="137"/>
        <end position="242"/>
    </location>
</feature>
<sequence>MSLTGSCFITYDGKKHVGRPQNTFKKALESSQKAFLGQVRVIRNSENGSFGLEILRKGEVLLKTSNIHHIIPTFKGEAVEFKFFGNKVPRDIEFGDKKALTGFQMDSQHFVTVIIHMHFCQCNDCLLKKQAEKSSLVEELEEKLGTEKQRIEQLESELTAVRDIYEAETGSLKENLTTLNQSQKDLEAVIAKQQRDLENLKEQLDRQNQRNEELQRKNNREIQEKNAEIQRLNQLVRQLEQVQQYVQPQRYEEVFITKTGDCYHTHTGCPGLSRANNVWPEKKFHVQGRLRECMRCH</sequence>
<dbReference type="WBParaSite" id="PDA_v2.g16788.t1">
    <property type="protein sequence ID" value="PDA_v2.g16788.t1"/>
    <property type="gene ID" value="PDA_v2.g16788"/>
</dbReference>
<dbReference type="Proteomes" id="UP000887578">
    <property type="component" value="Unplaced"/>
</dbReference>
<reference evidence="3" key="1">
    <citation type="submission" date="2022-11" db="UniProtKB">
        <authorList>
            <consortium name="WormBaseParasite"/>
        </authorList>
    </citation>
    <scope>IDENTIFICATION</scope>
</reference>
<proteinExistence type="predicted"/>
<protein>
    <submittedName>
        <fullName evidence="3">Uncharacterized protein</fullName>
    </submittedName>
</protein>
<dbReference type="Gene3D" id="1.10.287.1490">
    <property type="match status" value="1"/>
</dbReference>
<organism evidence="2 3">
    <name type="scientific">Panagrolaimus davidi</name>
    <dbReference type="NCBI Taxonomy" id="227884"/>
    <lineage>
        <taxon>Eukaryota</taxon>
        <taxon>Metazoa</taxon>
        <taxon>Ecdysozoa</taxon>
        <taxon>Nematoda</taxon>
        <taxon>Chromadorea</taxon>
        <taxon>Rhabditida</taxon>
        <taxon>Tylenchina</taxon>
        <taxon>Panagrolaimomorpha</taxon>
        <taxon>Panagrolaimoidea</taxon>
        <taxon>Panagrolaimidae</taxon>
        <taxon>Panagrolaimus</taxon>
    </lineage>
</organism>
<evidence type="ECO:0000313" key="3">
    <source>
        <dbReference type="WBParaSite" id="PDA_v2.g16788.t1"/>
    </source>
</evidence>
<dbReference type="AlphaFoldDB" id="A0A914PG98"/>
<keyword evidence="1" id="KW-0175">Coiled coil</keyword>
<keyword evidence="2" id="KW-1185">Reference proteome</keyword>
<accession>A0A914PG98</accession>
<evidence type="ECO:0000256" key="1">
    <source>
        <dbReference type="SAM" id="Coils"/>
    </source>
</evidence>
<name>A0A914PG98_9BILA</name>
<evidence type="ECO:0000313" key="2">
    <source>
        <dbReference type="Proteomes" id="UP000887578"/>
    </source>
</evidence>